<evidence type="ECO:0000313" key="2">
    <source>
        <dbReference type="Proteomes" id="UP000028059"/>
    </source>
</evidence>
<sequence length="105" mass="11641">MSSKEFDVNGTDYRIVITDQVVGHVNNLKNLYNSTYEDPESFEDVSAEISNTINEIAATVEPEVEDSDLDGLIQEVIKAVDSKAEEIEKELEGKESSGKKSKSKK</sequence>
<name>A0A081RPH8_9ARCH</name>
<dbReference type="AlphaFoldDB" id="A0A081RPH8"/>
<protein>
    <submittedName>
        <fullName evidence="1">Uncharacterized protein</fullName>
    </submittedName>
</protein>
<reference evidence="1 2" key="1">
    <citation type="submission" date="2014-06" db="EMBL/GenBank/DDBJ databases">
        <authorList>
            <person name="Ngugi D.K."/>
            <person name="Blom J."/>
            <person name="Alam I."/>
            <person name="Rashid M."/>
            <person name="Ba Alawi W."/>
            <person name="Zhang G."/>
            <person name="Hikmawan T."/>
            <person name="Guan Y."/>
            <person name="Antunes A."/>
            <person name="Siam R."/>
            <person name="ElDorry H."/>
            <person name="Bajic V."/>
            <person name="Stingl U."/>
        </authorList>
    </citation>
    <scope>NUCLEOTIDE SEQUENCE [LARGE SCALE GENOMIC DNA]</scope>
    <source>
        <strain evidence="1">SCGC AAA799-N04</strain>
    </source>
</reference>
<dbReference type="EMBL" id="JOKN01000004">
    <property type="protein sequence ID" value="KEQ57101.1"/>
    <property type="molecule type" value="Genomic_DNA"/>
</dbReference>
<keyword evidence="2" id="KW-1185">Reference proteome</keyword>
<gene>
    <name evidence="1" type="ORF">AAA799N04_00381</name>
</gene>
<evidence type="ECO:0000313" key="1">
    <source>
        <dbReference type="EMBL" id="KEQ57101.1"/>
    </source>
</evidence>
<dbReference type="PATRIC" id="fig|1502293.3.peg.358"/>
<organism evidence="1 2">
    <name type="scientific">Marine Group I thaumarchaeote SCGC AAA799-N04</name>
    <dbReference type="NCBI Taxonomy" id="1502293"/>
    <lineage>
        <taxon>Archaea</taxon>
        <taxon>Nitrososphaerota</taxon>
        <taxon>Marine Group I</taxon>
    </lineage>
</organism>
<proteinExistence type="predicted"/>
<accession>A0A081RPH8</accession>
<comment type="caution">
    <text evidence="1">The sequence shown here is derived from an EMBL/GenBank/DDBJ whole genome shotgun (WGS) entry which is preliminary data.</text>
</comment>
<dbReference type="Proteomes" id="UP000028059">
    <property type="component" value="Unassembled WGS sequence"/>
</dbReference>